<name>A0A392U1M9_9FABA</name>
<organism evidence="1 2">
    <name type="scientific">Trifolium medium</name>
    <dbReference type="NCBI Taxonomy" id="97028"/>
    <lineage>
        <taxon>Eukaryota</taxon>
        <taxon>Viridiplantae</taxon>
        <taxon>Streptophyta</taxon>
        <taxon>Embryophyta</taxon>
        <taxon>Tracheophyta</taxon>
        <taxon>Spermatophyta</taxon>
        <taxon>Magnoliopsida</taxon>
        <taxon>eudicotyledons</taxon>
        <taxon>Gunneridae</taxon>
        <taxon>Pentapetalae</taxon>
        <taxon>rosids</taxon>
        <taxon>fabids</taxon>
        <taxon>Fabales</taxon>
        <taxon>Fabaceae</taxon>
        <taxon>Papilionoideae</taxon>
        <taxon>50 kb inversion clade</taxon>
        <taxon>NPAAA clade</taxon>
        <taxon>Hologalegina</taxon>
        <taxon>IRL clade</taxon>
        <taxon>Trifolieae</taxon>
        <taxon>Trifolium</taxon>
    </lineage>
</organism>
<reference evidence="1 2" key="1">
    <citation type="journal article" date="2018" name="Front. Plant Sci.">
        <title>Red Clover (Trifolium pratense) and Zigzag Clover (T. medium) - A Picture of Genomic Similarities and Differences.</title>
        <authorList>
            <person name="Dluhosova J."/>
            <person name="Istvanek J."/>
            <person name="Nedelnik J."/>
            <person name="Repkova J."/>
        </authorList>
    </citation>
    <scope>NUCLEOTIDE SEQUENCE [LARGE SCALE GENOMIC DNA]</scope>
    <source>
        <strain evidence="2">cv. 10/8</strain>
        <tissue evidence="1">Leaf</tissue>
    </source>
</reference>
<dbReference type="Proteomes" id="UP000265520">
    <property type="component" value="Unassembled WGS sequence"/>
</dbReference>
<sequence>SGKFISPKILEVVRPMICLTADTISYSRGGGLSSGREWRIVSAISRSSY</sequence>
<keyword evidence="2" id="KW-1185">Reference proteome</keyword>
<dbReference type="EMBL" id="LXQA010714864">
    <property type="protein sequence ID" value="MCI67331.1"/>
    <property type="molecule type" value="Genomic_DNA"/>
</dbReference>
<protein>
    <submittedName>
        <fullName evidence="1">Uncharacterized protein</fullName>
    </submittedName>
</protein>
<comment type="caution">
    <text evidence="1">The sequence shown here is derived from an EMBL/GenBank/DDBJ whole genome shotgun (WGS) entry which is preliminary data.</text>
</comment>
<feature type="non-terminal residue" evidence="1">
    <location>
        <position position="1"/>
    </location>
</feature>
<evidence type="ECO:0000313" key="1">
    <source>
        <dbReference type="EMBL" id="MCI67331.1"/>
    </source>
</evidence>
<accession>A0A392U1M9</accession>
<dbReference type="AlphaFoldDB" id="A0A392U1M9"/>
<evidence type="ECO:0000313" key="2">
    <source>
        <dbReference type="Proteomes" id="UP000265520"/>
    </source>
</evidence>
<proteinExistence type="predicted"/>